<dbReference type="PANTHER" id="PTHR24238:SF74">
    <property type="entry name" value="PROKINETICIN RECEPTOR 2"/>
    <property type="match status" value="1"/>
</dbReference>
<dbReference type="CDD" id="cd15204">
    <property type="entry name" value="7tmA_prokineticin-R"/>
    <property type="match status" value="1"/>
</dbReference>
<dbReference type="Gene3D" id="1.20.1070.10">
    <property type="entry name" value="Rhodopsin 7-helix transmembrane proteins"/>
    <property type="match status" value="2"/>
</dbReference>
<dbReference type="EMBL" id="GG666695">
    <property type="protein sequence ID" value="EEN43245.1"/>
    <property type="molecule type" value="Genomic_DNA"/>
</dbReference>
<evidence type="ECO:0000256" key="11">
    <source>
        <dbReference type="SAM" id="Phobius"/>
    </source>
</evidence>
<reference evidence="13" key="1">
    <citation type="journal article" date="2008" name="Nature">
        <title>The amphioxus genome and the evolution of the chordate karyotype.</title>
        <authorList>
            <consortium name="US DOE Joint Genome Institute (JGI-PGF)"/>
            <person name="Putnam N.H."/>
            <person name="Butts T."/>
            <person name="Ferrier D.E.K."/>
            <person name="Furlong R.F."/>
            <person name="Hellsten U."/>
            <person name="Kawashima T."/>
            <person name="Robinson-Rechavi M."/>
            <person name="Shoguchi E."/>
            <person name="Terry A."/>
            <person name="Yu J.-K."/>
            <person name="Benito-Gutierrez E.L."/>
            <person name="Dubchak I."/>
            <person name="Garcia-Fernandez J."/>
            <person name="Gibson-Brown J.J."/>
            <person name="Grigoriev I.V."/>
            <person name="Horton A.C."/>
            <person name="de Jong P.J."/>
            <person name="Jurka J."/>
            <person name="Kapitonov V.V."/>
            <person name="Kohara Y."/>
            <person name="Kuroki Y."/>
            <person name="Lindquist E."/>
            <person name="Lucas S."/>
            <person name="Osoegawa K."/>
            <person name="Pennacchio L.A."/>
            <person name="Salamov A.A."/>
            <person name="Satou Y."/>
            <person name="Sauka-Spengler T."/>
            <person name="Schmutz J."/>
            <person name="Shin-I T."/>
            <person name="Toyoda A."/>
            <person name="Bronner-Fraser M."/>
            <person name="Fujiyama A."/>
            <person name="Holland L.Z."/>
            <person name="Holland P.W.H."/>
            <person name="Satoh N."/>
            <person name="Rokhsar D.S."/>
        </authorList>
    </citation>
    <scope>NUCLEOTIDE SEQUENCE [LARGE SCALE GENOMIC DNA]</scope>
    <source>
        <strain evidence="13">S238N-H82</strain>
        <tissue evidence="13">Testes</tissue>
    </source>
</reference>
<dbReference type="PRINTS" id="PR00237">
    <property type="entry name" value="GPCRRHODOPSN"/>
</dbReference>
<keyword evidence="6" id="KW-1015">Disulfide bond</keyword>
<dbReference type="AlphaFoldDB" id="C3ZW31"/>
<feature type="transmembrane region" description="Helical" evidence="11">
    <location>
        <begin position="409"/>
        <end position="433"/>
    </location>
</feature>
<evidence type="ECO:0000259" key="12">
    <source>
        <dbReference type="PROSITE" id="PS50262"/>
    </source>
</evidence>
<feature type="transmembrane region" description="Helical" evidence="11">
    <location>
        <begin position="211"/>
        <end position="233"/>
    </location>
</feature>
<dbReference type="PANTHER" id="PTHR24238">
    <property type="entry name" value="G-PROTEIN COUPLED RECEPTOR"/>
    <property type="match status" value="1"/>
</dbReference>
<evidence type="ECO:0000256" key="1">
    <source>
        <dbReference type="ARBA" id="ARBA00004141"/>
    </source>
</evidence>
<feature type="transmembrane region" description="Helical" evidence="11">
    <location>
        <begin position="171"/>
        <end position="190"/>
    </location>
</feature>
<evidence type="ECO:0000256" key="5">
    <source>
        <dbReference type="ARBA" id="ARBA00023136"/>
    </source>
</evidence>
<dbReference type="Pfam" id="PF00001">
    <property type="entry name" value="7tm_1"/>
    <property type="match status" value="2"/>
</dbReference>
<name>C3ZW31_BRAFL</name>
<feature type="transmembrane region" description="Helical" evidence="11">
    <location>
        <begin position="499"/>
        <end position="521"/>
    </location>
</feature>
<keyword evidence="3 11" id="KW-1133">Transmembrane helix</keyword>
<sequence>MDPALEVLYPTEHPLIEHSTDTYSVQSFNMTYCLHFFSQFYNHTASETYGFQDILSQIPPYCQQLLLETAAMDSHVMHQDFEFTDTDRASSVIRTVLGIVYSLVMAVCGIGNLLLFAVIFCYKKSRSATNMLISNLCFADFFVAVFCIPLQLDYYVIRNQAWVWGGSMCKVVSFIRMMSLYVSTNTLLVISIDRCLVVRRQFNGKKTRRSVAVVLAVVWTVSALVALPSALYAKIHPQQNGNNMFCGQAWPIHPQQNGNNMFCGQAWPIHPQQNGNNMFCGQAWPIHPQQNGNNMFCGQAWPIHPQQNGNNMFCGQAWPVSQMFAYKAYFMFLMVAILFFCTDPPSAERKQHVLWAGVAGEPDVRIHPQQNGNNMFCGQAWPIHPQQNGNNMFCGQAWPVSQMFAYKAYFMFLMVAEYAVPSLCMALCLLFVWCKVWGRRFPGTENASIRRAREKSRKKTIHLLVLVIMFVVCWTPYYTYSLVRDFFDVLQTYHLNTDLFYIAEVFAKSNSMINTVAYIVFNENIMMYVRSLVTFLRTRAGKRRTISRYGSQPTRRTSLRRRPMIVQVEMAVLPTEHEGSPGKLCLSPVRTTACSVTSTPVAVHRNNEPAVAHHTQL</sequence>
<protein>
    <recommendedName>
        <fullName evidence="12">G-protein coupled receptors family 1 profile domain-containing protein</fullName>
    </recommendedName>
</protein>
<keyword evidence="5 11" id="KW-0472">Membrane</keyword>
<evidence type="ECO:0000256" key="6">
    <source>
        <dbReference type="ARBA" id="ARBA00023157"/>
    </source>
</evidence>
<evidence type="ECO:0000256" key="8">
    <source>
        <dbReference type="ARBA" id="ARBA00023180"/>
    </source>
</evidence>
<evidence type="ECO:0000256" key="3">
    <source>
        <dbReference type="ARBA" id="ARBA00022989"/>
    </source>
</evidence>
<feature type="transmembrane region" description="Helical" evidence="11">
    <location>
        <begin position="99"/>
        <end position="120"/>
    </location>
</feature>
<keyword evidence="9 10" id="KW-0807">Transducer</keyword>
<dbReference type="GO" id="GO:0016020">
    <property type="term" value="C:membrane"/>
    <property type="evidence" value="ECO:0007669"/>
    <property type="project" value="UniProtKB-SubCell"/>
</dbReference>
<keyword evidence="8" id="KW-0325">Glycoprotein</keyword>
<comment type="similarity">
    <text evidence="10">Belongs to the G-protein coupled receptor 1 family.</text>
</comment>
<feature type="transmembrane region" description="Helical" evidence="11">
    <location>
        <begin position="132"/>
        <end position="151"/>
    </location>
</feature>
<evidence type="ECO:0000256" key="9">
    <source>
        <dbReference type="ARBA" id="ARBA00023224"/>
    </source>
</evidence>
<keyword evidence="7 10" id="KW-0675">Receptor</keyword>
<evidence type="ECO:0000256" key="7">
    <source>
        <dbReference type="ARBA" id="ARBA00023170"/>
    </source>
</evidence>
<evidence type="ECO:0000256" key="10">
    <source>
        <dbReference type="RuleBase" id="RU000688"/>
    </source>
</evidence>
<keyword evidence="4 10" id="KW-0297">G-protein coupled receptor</keyword>
<evidence type="ECO:0000313" key="13">
    <source>
        <dbReference type="EMBL" id="EEN43245.1"/>
    </source>
</evidence>
<dbReference type="InterPro" id="IPR017452">
    <property type="entry name" value="GPCR_Rhodpsn_7TM"/>
</dbReference>
<dbReference type="PROSITE" id="PS50262">
    <property type="entry name" value="G_PROTEIN_RECEP_F1_2"/>
    <property type="match status" value="1"/>
</dbReference>
<dbReference type="PROSITE" id="PS00237">
    <property type="entry name" value="G_PROTEIN_RECEP_F1_1"/>
    <property type="match status" value="1"/>
</dbReference>
<dbReference type="InterPro" id="IPR000276">
    <property type="entry name" value="GPCR_Rhodpsn"/>
</dbReference>
<keyword evidence="2 10" id="KW-0812">Transmembrane</keyword>
<gene>
    <name evidence="13" type="ORF">BRAFLDRAFT_101955</name>
</gene>
<dbReference type="eggNOG" id="KOG3656">
    <property type="taxonomic scope" value="Eukaryota"/>
</dbReference>
<dbReference type="SUPFAM" id="SSF81321">
    <property type="entry name" value="Family A G protein-coupled receptor-like"/>
    <property type="match status" value="2"/>
</dbReference>
<dbReference type="GO" id="GO:0004930">
    <property type="term" value="F:G protein-coupled receptor activity"/>
    <property type="evidence" value="ECO:0007669"/>
    <property type="project" value="UniProtKB-KW"/>
</dbReference>
<feature type="domain" description="G-protein coupled receptors family 1 profile" evidence="12">
    <location>
        <begin position="111"/>
        <end position="518"/>
    </location>
</feature>
<organism>
    <name type="scientific">Branchiostoma floridae</name>
    <name type="common">Florida lancelet</name>
    <name type="synonym">Amphioxus</name>
    <dbReference type="NCBI Taxonomy" id="7739"/>
    <lineage>
        <taxon>Eukaryota</taxon>
        <taxon>Metazoa</taxon>
        <taxon>Chordata</taxon>
        <taxon>Cephalochordata</taxon>
        <taxon>Leptocardii</taxon>
        <taxon>Amphioxiformes</taxon>
        <taxon>Branchiostomatidae</taxon>
        <taxon>Branchiostoma</taxon>
    </lineage>
</organism>
<feature type="transmembrane region" description="Helical" evidence="11">
    <location>
        <begin position="460"/>
        <end position="479"/>
    </location>
</feature>
<comment type="subcellular location">
    <subcellularLocation>
        <location evidence="1">Membrane</location>
        <topology evidence="1">Multi-pass membrane protein</topology>
    </subcellularLocation>
</comment>
<accession>C3ZW31</accession>
<evidence type="ECO:0000256" key="4">
    <source>
        <dbReference type="ARBA" id="ARBA00023040"/>
    </source>
</evidence>
<evidence type="ECO:0000256" key="2">
    <source>
        <dbReference type="ARBA" id="ARBA00022692"/>
    </source>
</evidence>
<proteinExistence type="inferred from homology"/>
<dbReference type="InParanoid" id="C3ZW31"/>